<dbReference type="GO" id="GO:0016020">
    <property type="term" value="C:membrane"/>
    <property type="evidence" value="ECO:0007669"/>
    <property type="project" value="GOC"/>
</dbReference>
<dbReference type="GO" id="GO:0008758">
    <property type="term" value="F:UDP-2,3-diacylglucosamine hydrolase activity"/>
    <property type="evidence" value="ECO:0007669"/>
    <property type="project" value="TreeGrafter"/>
</dbReference>
<proteinExistence type="predicted"/>
<dbReference type="InterPro" id="IPR004843">
    <property type="entry name" value="Calcineurin-like_PHP"/>
</dbReference>
<dbReference type="Gene3D" id="3.60.21.10">
    <property type="match status" value="1"/>
</dbReference>
<name>A0A1Y5PYA8_9SPHN</name>
<dbReference type="GO" id="GO:0009245">
    <property type="term" value="P:lipid A biosynthetic process"/>
    <property type="evidence" value="ECO:0007669"/>
    <property type="project" value="TreeGrafter"/>
</dbReference>
<dbReference type="PANTHER" id="PTHR31302">
    <property type="entry name" value="TRANSMEMBRANE PROTEIN WITH METALLOPHOSPHOESTERASE DOMAIN-RELATED"/>
    <property type="match status" value="1"/>
</dbReference>
<evidence type="ECO:0000256" key="1">
    <source>
        <dbReference type="ARBA" id="ARBA00022723"/>
    </source>
</evidence>
<reference evidence="4" key="1">
    <citation type="submission" date="2016-03" db="EMBL/GenBank/DDBJ databases">
        <authorList>
            <person name="Ploux O."/>
        </authorList>
    </citation>
    <scope>NUCLEOTIDE SEQUENCE</scope>
    <source>
        <strain evidence="4">UC10</strain>
    </source>
</reference>
<feature type="domain" description="Calcineurin-like phosphoesterase" evidence="3">
    <location>
        <begin position="58"/>
        <end position="222"/>
    </location>
</feature>
<sequence>MSGEEKRRPRRRLRWLLLLALVGAGLLAKGYWNATRDPVIRTATLGVAGLPMEQPALKLLLLSDIHVAGPDMPPERLVRIVADLNRLKPDLVLIAGDLVSEKRGATHIYSPAEIVAPLGELKARLGVVVAPGNHDHWFRPDALRGELEKRGIRVLQNEAVKLGPLVVGGVDDDYSGHDDVPATFAAMDRLGPGVPLLLTHSPDIVPELPRSVAAVFAGHTHCGQIRFPFIGALTYVSRYGDRFACGAIDDEGQRVFVGAGLGTSLLPLRYLTPPDAWLITLKPKGPRP</sequence>
<gene>
    <name evidence="4" type="ORF">SPPYR_2546</name>
</gene>
<dbReference type="AlphaFoldDB" id="A0A1Y5PYA8"/>
<evidence type="ECO:0000313" key="4">
    <source>
        <dbReference type="EMBL" id="SBV33666.1"/>
    </source>
</evidence>
<dbReference type="InterPro" id="IPR029052">
    <property type="entry name" value="Metallo-depent_PP-like"/>
</dbReference>
<organism evidence="4">
    <name type="scientific">uncultured Sphingopyxis sp</name>
    <dbReference type="NCBI Taxonomy" id="310581"/>
    <lineage>
        <taxon>Bacteria</taxon>
        <taxon>Pseudomonadati</taxon>
        <taxon>Pseudomonadota</taxon>
        <taxon>Alphaproteobacteria</taxon>
        <taxon>Sphingomonadales</taxon>
        <taxon>Sphingomonadaceae</taxon>
        <taxon>Sphingopyxis</taxon>
        <taxon>environmental samples</taxon>
    </lineage>
</organism>
<keyword evidence="2 4" id="KW-0378">Hydrolase</keyword>
<dbReference type="RefSeq" id="WP_295319805.1">
    <property type="nucleotide sequence ID" value="NZ_LT598653.1"/>
</dbReference>
<dbReference type="GO" id="GO:0046872">
    <property type="term" value="F:metal ion binding"/>
    <property type="evidence" value="ECO:0007669"/>
    <property type="project" value="UniProtKB-KW"/>
</dbReference>
<dbReference type="EMBL" id="LT598653">
    <property type="protein sequence ID" value="SBV33666.1"/>
    <property type="molecule type" value="Genomic_DNA"/>
</dbReference>
<protein>
    <submittedName>
        <fullName evidence="4">Predicted phosphohydrolase</fullName>
    </submittedName>
</protein>
<dbReference type="Pfam" id="PF00149">
    <property type="entry name" value="Metallophos"/>
    <property type="match status" value="1"/>
</dbReference>
<evidence type="ECO:0000256" key="2">
    <source>
        <dbReference type="ARBA" id="ARBA00022801"/>
    </source>
</evidence>
<evidence type="ECO:0000259" key="3">
    <source>
        <dbReference type="Pfam" id="PF00149"/>
    </source>
</evidence>
<dbReference type="InterPro" id="IPR051158">
    <property type="entry name" value="Metallophosphoesterase_sf"/>
</dbReference>
<dbReference type="PANTHER" id="PTHR31302:SF31">
    <property type="entry name" value="PHOSPHODIESTERASE YAEI"/>
    <property type="match status" value="1"/>
</dbReference>
<keyword evidence="1" id="KW-0479">Metal-binding</keyword>
<dbReference type="SUPFAM" id="SSF56300">
    <property type="entry name" value="Metallo-dependent phosphatases"/>
    <property type="match status" value="1"/>
</dbReference>
<accession>A0A1Y5PYA8</accession>
<dbReference type="KEGG" id="sphu:SPPYR_2546"/>